<feature type="transmembrane region" description="Helical" evidence="6">
    <location>
        <begin position="271"/>
        <end position="290"/>
    </location>
</feature>
<organism evidence="8 9">
    <name type="scientific">Zymoseptoria tritici (strain ST99CH_3D7)</name>
    <dbReference type="NCBI Taxonomy" id="1276538"/>
    <lineage>
        <taxon>Eukaryota</taxon>
        <taxon>Fungi</taxon>
        <taxon>Dikarya</taxon>
        <taxon>Ascomycota</taxon>
        <taxon>Pezizomycotina</taxon>
        <taxon>Dothideomycetes</taxon>
        <taxon>Dothideomycetidae</taxon>
        <taxon>Mycosphaerellales</taxon>
        <taxon>Mycosphaerellaceae</taxon>
        <taxon>Zymoseptoria</taxon>
    </lineage>
</organism>
<feature type="transmembrane region" description="Helical" evidence="6">
    <location>
        <begin position="352"/>
        <end position="372"/>
    </location>
</feature>
<feature type="transmembrane region" description="Helical" evidence="6">
    <location>
        <begin position="230"/>
        <end position="251"/>
    </location>
</feature>
<reference evidence="8 9" key="1">
    <citation type="submission" date="2016-06" db="EMBL/GenBank/DDBJ databases">
        <authorList>
            <person name="Kjaerup R.B."/>
            <person name="Dalgaard T.S."/>
            <person name="Juul-Madsen H.R."/>
        </authorList>
    </citation>
    <scope>NUCLEOTIDE SEQUENCE [LARGE SCALE GENOMIC DNA]</scope>
</reference>
<keyword evidence="4 6" id="KW-1133">Transmembrane helix</keyword>
<keyword evidence="3 6" id="KW-0812">Transmembrane</keyword>
<dbReference type="GO" id="GO:0016020">
    <property type="term" value="C:membrane"/>
    <property type="evidence" value="ECO:0007669"/>
    <property type="project" value="UniProtKB-SubCell"/>
</dbReference>
<feature type="transmembrane region" description="Helical" evidence="6">
    <location>
        <begin position="416"/>
        <end position="439"/>
    </location>
</feature>
<dbReference type="Gene3D" id="1.20.1740.10">
    <property type="entry name" value="Amino acid/polyamine transporter I"/>
    <property type="match status" value="1"/>
</dbReference>
<evidence type="ECO:0000256" key="5">
    <source>
        <dbReference type="ARBA" id="ARBA00023136"/>
    </source>
</evidence>
<feature type="transmembrane region" description="Helical" evidence="6">
    <location>
        <begin position="84"/>
        <end position="105"/>
    </location>
</feature>
<feature type="transmembrane region" description="Helical" evidence="6">
    <location>
        <begin position="479"/>
        <end position="499"/>
    </location>
</feature>
<dbReference type="Proteomes" id="UP000215127">
    <property type="component" value="Chromosome 12"/>
</dbReference>
<feature type="transmembrane region" description="Helical" evidence="6">
    <location>
        <begin position="159"/>
        <end position="182"/>
    </location>
</feature>
<comment type="subcellular location">
    <subcellularLocation>
        <location evidence="1">Membrane</location>
        <topology evidence="1">Multi-pass membrane protein</topology>
    </subcellularLocation>
</comment>
<feature type="transmembrane region" description="Helical" evidence="6">
    <location>
        <begin position="117"/>
        <end position="138"/>
    </location>
</feature>
<accession>A0A1X7S9R2</accession>
<feature type="domain" description="Amino acid transporter transmembrane" evidence="7">
    <location>
        <begin position="84"/>
        <end position="435"/>
    </location>
</feature>
<dbReference type="EMBL" id="LT853703">
    <property type="protein sequence ID" value="SMQ55957.1"/>
    <property type="molecule type" value="Genomic_DNA"/>
</dbReference>
<evidence type="ECO:0000256" key="3">
    <source>
        <dbReference type="ARBA" id="ARBA00022692"/>
    </source>
</evidence>
<dbReference type="AlphaFoldDB" id="A0A1X7S9R2"/>
<evidence type="ECO:0000256" key="4">
    <source>
        <dbReference type="ARBA" id="ARBA00022989"/>
    </source>
</evidence>
<proteinExistence type="inferred from homology"/>
<evidence type="ECO:0000313" key="9">
    <source>
        <dbReference type="Proteomes" id="UP000215127"/>
    </source>
</evidence>
<name>A0A1X7S9R2_ZYMT9</name>
<evidence type="ECO:0000313" key="8">
    <source>
        <dbReference type="EMBL" id="SMQ55957.1"/>
    </source>
</evidence>
<evidence type="ECO:0000259" key="7">
    <source>
        <dbReference type="Pfam" id="PF01490"/>
    </source>
</evidence>
<protein>
    <recommendedName>
        <fullName evidence="7">Amino acid transporter transmembrane domain-containing protein</fullName>
    </recommendedName>
</protein>
<feature type="transmembrane region" description="Helical" evidence="6">
    <location>
        <begin position="311"/>
        <end position="332"/>
    </location>
</feature>
<evidence type="ECO:0000256" key="6">
    <source>
        <dbReference type="SAM" id="Phobius"/>
    </source>
</evidence>
<feature type="transmembrane region" description="Helical" evidence="6">
    <location>
        <begin position="392"/>
        <end position="410"/>
    </location>
</feature>
<comment type="similarity">
    <text evidence="2">Belongs to the amino acid/polyamine transporter 2 family.</text>
</comment>
<evidence type="ECO:0000256" key="1">
    <source>
        <dbReference type="ARBA" id="ARBA00004141"/>
    </source>
</evidence>
<dbReference type="PANTHER" id="PTHR22950:SF461">
    <property type="entry name" value="AMINO ACID TRANSPORTER TRANSMEMBRANE DOMAIN-CONTAINING PROTEIN"/>
    <property type="match status" value="1"/>
</dbReference>
<sequence length="518" mass="55791">MGFLSFFRKDKVLVKEDIVMTDGLSTSSTNTSTSNSTTISKLKHGFPHDTLPTSTLPSRISNSRCYRVIYTICQHFARSQAAMISWRVASVLIIAESVSLGVLSLPSAAASMGLVPMAFLIIFFTCATYFAGIVLWQFKTTYPHVRSYGDIGALMCGKYGQFMAEFQVGLLLGFIMAGHISIFSTMANQLAESAGSQWRCTIFYKILAGIISFVCNLPREFKSSREAAMLSGISITTAAFITIGGVVAQAHGQTHPTAQAFTPMSETSFDGIISGINMASVSFTGSMAYLPIMNEMEKVADFPKALRVAQAYIGSMYLVVSLVIFAYVGVGVQAPALSAAGSTISTASYSAAIPTILIAGFITGLVFAKNVFSWFHGADALLTAEGRLHWEWRAIVFCVWTAAVLVASGIPNFSSLLGLVGSLVGYSICFGTPCAGWIWHSANNLPPHLLPPDKGMSKRSARLARYIAAYRYSPKTSTFCYTMVIVAFVFTVLGVYASAIDLKRTSSNNAVFSCKSNL</sequence>
<feature type="transmembrane region" description="Helical" evidence="6">
    <location>
        <begin position="202"/>
        <end position="218"/>
    </location>
</feature>
<keyword evidence="9" id="KW-1185">Reference proteome</keyword>
<evidence type="ECO:0000256" key="2">
    <source>
        <dbReference type="ARBA" id="ARBA00008066"/>
    </source>
</evidence>
<dbReference type="STRING" id="1276538.A0A1X7S9R2"/>
<gene>
    <name evidence="8" type="ORF">ZT3D7_G11112</name>
</gene>
<dbReference type="PANTHER" id="PTHR22950">
    <property type="entry name" value="AMINO ACID TRANSPORTER"/>
    <property type="match status" value="1"/>
</dbReference>
<dbReference type="InterPro" id="IPR013057">
    <property type="entry name" value="AA_transpt_TM"/>
</dbReference>
<keyword evidence="5 6" id="KW-0472">Membrane</keyword>
<dbReference type="GO" id="GO:0015179">
    <property type="term" value="F:L-amino acid transmembrane transporter activity"/>
    <property type="evidence" value="ECO:0007669"/>
    <property type="project" value="TreeGrafter"/>
</dbReference>
<dbReference type="Pfam" id="PF01490">
    <property type="entry name" value="Aa_trans"/>
    <property type="match status" value="1"/>
</dbReference>